<keyword evidence="6 16" id="KW-1133">Transmembrane helix</keyword>
<keyword evidence="8 14" id="KW-0406">Ion transport</keyword>
<evidence type="ECO:0000256" key="14">
    <source>
        <dbReference type="RuleBase" id="RU000679"/>
    </source>
</evidence>
<dbReference type="SUPFAM" id="SSF57440">
    <property type="entry name" value="Kringle-like"/>
    <property type="match status" value="1"/>
</dbReference>
<dbReference type="InterPro" id="IPR013806">
    <property type="entry name" value="Kringle-like"/>
</dbReference>
<dbReference type="InterPro" id="IPR000998">
    <property type="entry name" value="MAM_dom"/>
</dbReference>
<dbReference type="Gene3D" id="2.60.120.290">
    <property type="entry name" value="Spermadhesin, CUB domain"/>
    <property type="match status" value="1"/>
</dbReference>
<dbReference type="EnsemblMetazoa" id="CapteT229395">
    <property type="protein sequence ID" value="CapteP229395"/>
    <property type="gene ID" value="CapteG229395"/>
</dbReference>
<accession>R7VM36</accession>
<feature type="domain" description="CUB" evidence="17">
    <location>
        <begin position="750"/>
        <end position="859"/>
    </location>
</feature>
<dbReference type="GO" id="GO:0015280">
    <property type="term" value="F:ligand-gated sodium channel activity"/>
    <property type="evidence" value="ECO:0007669"/>
    <property type="project" value="TreeGrafter"/>
</dbReference>
<dbReference type="InterPro" id="IPR002172">
    <property type="entry name" value="LDrepeatLR_classA_rpt"/>
</dbReference>
<dbReference type="SUPFAM" id="SSF49854">
    <property type="entry name" value="Spermadhesin, CUB domain"/>
    <property type="match status" value="1"/>
</dbReference>
<feature type="compositionally biased region" description="Basic residues" evidence="15">
    <location>
        <begin position="2061"/>
        <end position="2072"/>
    </location>
</feature>
<dbReference type="InterPro" id="IPR000001">
    <property type="entry name" value="Kringle"/>
</dbReference>
<dbReference type="HOGENOM" id="CLU_230267_0_0_1"/>
<evidence type="ECO:0000256" key="3">
    <source>
        <dbReference type="ARBA" id="ARBA00022461"/>
    </source>
</evidence>
<dbReference type="PROSITE" id="PS50068">
    <property type="entry name" value="LDLRA_2"/>
    <property type="match status" value="1"/>
</dbReference>
<dbReference type="PROSITE" id="PS01180">
    <property type="entry name" value="CUB"/>
    <property type="match status" value="1"/>
</dbReference>
<evidence type="ECO:0000256" key="8">
    <source>
        <dbReference type="ARBA" id="ARBA00023065"/>
    </source>
</evidence>
<dbReference type="InterPro" id="IPR023415">
    <property type="entry name" value="LDLR_class-A_CS"/>
</dbReference>
<evidence type="ECO:0000256" key="15">
    <source>
        <dbReference type="SAM" id="MobiDB-lite"/>
    </source>
</evidence>
<dbReference type="Gene3D" id="1.10.287.770">
    <property type="entry name" value="YojJ-like"/>
    <property type="match status" value="1"/>
</dbReference>
<proteinExistence type="inferred from homology"/>
<feature type="domain" description="MAM" evidence="18">
    <location>
        <begin position="538"/>
        <end position="690"/>
    </location>
</feature>
<feature type="transmembrane region" description="Helical" evidence="16">
    <location>
        <begin position="68"/>
        <end position="85"/>
    </location>
</feature>
<name>R7VM36_CAPTE</name>
<dbReference type="InterPro" id="IPR001873">
    <property type="entry name" value="ENaC"/>
</dbReference>
<dbReference type="CDD" id="cd00108">
    <property type="entry name" value="KR"/>
    <property type="match status" value="1"/>
</dbReference>
<evidence type="ECO:0000256" key="4">
    <source>
        <dbReference type="ARBA" id="ARBA00022572"/>
    </source>
</evidence>
<dbReference type="OMA" id="AMSHTEM"/>
<evidence type="ECO:0000259" key="19">
    <source>
        <dbReference type="PROSITE" id="PS50070"/>
    </source>
</evidence>
<evidence type="ECO:0000256" key="2">
    <source>
        <dbReference type="ARBA" id="ARBA00022448"/>
    </source>
</evidence>
<evidence type="ECO:0000313" key="20">
    <source>
        <dbReference type="EMBL" id="ELU18155.1"/>
    </source>
</evidence>
<feature type="region of interest" description="Disordered" evidence="15">
    <location>
        <begin position="2049"/>
        <end position="2082"/>
    </location>
</feature>
<dbReference type="SMART" id="SM00042">
    <property type="entry name" value="CUB"/>
    <property type="match status" value="1"/>
</dbReference>
<comment type="caution">
    <text evidence="13">Lacks conserved residue(s) required for the propagation of feature annotation.</text>
</comment>
<evidence type="ECO:0000256" key="9">
    <source>
        <dbReference type="ARBA" id="ARBA00023136"/>
    </source>
</evidence>
<feature type="region of interest" description="Disordered" evidence="15">
    <location>
        <begin position="1178"/>
        <end position="1202"/>
    </location>
</feature>
<evidence type="ECO:0000256" key="7">
    <source>
        <dbReference type="ARBA" id="ARBA00023053"/>
    </source>
</evidence>
<feature type="domain" description="MAM" evidence="18">
    <location>
        <begin position="244"/>
        <end position="394"/>
    </location>
</feature>
<dbReference type="SMART" id="SM00192">
    <property type="entry name" value="LDLa"/>
    <property type="match status" value="1"/>
</dbReference>
<dbReference type="InterPro" id="IPR000859">
    <property type="entry name" value="CUB_dom"/>
</dbReference>
<dbReference type="Pfam" id="PF00057">
    <property type="entry name" value="Ldl_recept_a"/>
    <property type="match status" value="1"/>
</dbReference>
<dbReference type="SUPFAM" id="SSF49899">
    <property type="entry name" value="Concanavalin A-like lectins/glucanases"/>
    <property type="match status" value="2"/>
</dbReference>
<evidence type="ECO:0000256" key="13">
    <source>
        <dbReference type="PROSITE-ProRule" id="PRU00121"/>
    </source>
</evidence>
<reference evidence="21" key="3">
    <citation type="submission" date="2015-06" db="UniProtKB">
        <authorList>
            <consortium name="EnsemblMetazoa"/>
        </authorList>
    </citation>
    <scope>IDENTIFICATION</scope>
</reference>
<dbReference type="Proteomes" id="UP000014760">
    <property type="component" value="Unassembled WGS sequence"/>
</dbReference>
<protein>
    <recommendedName>
        <fullName evidence="23">Kringle domain-containing protein</fullName>
    </recommendedName>
</protein>
<evidence type="ECO:0000256" key="10">
    <source>
        <dbReference type="ARBA" id="ARBA00023157"/>
    </source>
</evidence>
<reference evidence="20 22" key="2">
    <citation type="journal article" date="2013" name="Nature">
        <title>Insights into bilaterian evolution from three spiralian genomes.</title>
        <authorList>
            <person name="Simakov O."/>
            <person name="Marletaz F."/>
            <person name="Cho S.J."/>
            <person name="Edsinger-Gonzales E."/>
            <person name="Havlak P."/>
            <person name="Hellsten U."/>
            <person name="Kuo D.H."/>
            <person name="Larsson T."/>
            <person name="Lv J."/>
            <person name="Arendt D."/>
            <person name="Savage R."/>
            <person name="Osoegawa K."/>
            <person name="de Jong P."/>
            <person name="Grimwood J."/>
            <person name="Chapman J.A."/>
            <person name="Shapiro H."/>
            <person name="Aerts A."/>
            <person name="Otillar R.P."/>
            <person name="Terry A.Y."/>
            <person name="Boore J.L."/>
            <person name="Grigoriev I.V."/>
            <person name="Lindberg D.R."/>
            <person name="Seaver E.C."/>
            <person name="Weisblat D.A."/>
            <person name="Putnam N.H."/>
            <person name="Rokhsar D.S."/>
        </authorList>
    </citation>
    <scope>NUCLEOTIDE SEQUENCE</scope>
    <source>
        <strain evidence="20 22">I ESC-2004</strain>
    </source>
</reference>
<keyword evidence="2 14" id="KW-0813">Transport</keyword>
<dbReference type="Pfam" id="PF00051">
    <property type="entry name" value="Kringle"/>
    <property type="match status" value="1"/>
</dbReference>
<dbReference type="CDD" id="cd00041">
    <property type="entry name" value="CUB"/>
    <property type="match status" value="1"/>
</dbReference>
<dbReference type="PROSITE" id="PS00021">
    <property type="entry name" value="KRINGLE_1"/>
    <property type="match status" value="1"/>
</dbReference>
<feature type="domain" description="Kringle" evidence="19">
    <location>
        <begin position="406"/>
        <end position="477"/>
    </location>
</feature>
<keyword evidence="10 13" id="KW-1015">Disulfide bond</keyword>
<dbReference type="OrthoDB" id="6021021at2759"/>
<dbReference type="CDD" id="cd00112">
    <property type="entry name" value="LDLa"/>
    <property type="match status" value="1"/>
</dbReference>
<evidence type="ECO:0000256" key="1">
    <source>
        <dbReference type="ARBA" id="ARBA00004141"/>
    </source>
</evidence>
<keyword evidence="5 14" id="KW-0812">Transmembrane</keyword>
<dbReference type="Pfam" id="PF00858">
    <property type="entry name" value="ASC"/>
    <property type="match status" value="3"/>
</dbReference>
<dbReference type="InterPro" id="IPR018056">
    <property type="entry name" value="Kringle_CS"/>
</dbReference>
<evidence type="ECO:0008006" key="23">
    <source>
        <dbReference type="Google" id="ProtNLM"/>
    </source>
</evidence>
<dbReference type="InterPro" id="IPR038178">
    <property type="entry name" value="Kringle_sf"/>
</dbReference>
<keyword evidence="3 14" id="KW-0894">Sodium channel</keyword>
<keyword evidence="22" id="KW-1185">Reference proteome</keyword>
<dbReference type="Gene3D" id="2.60.120.200">
    <property type="match status" value="2"/>
</dbReference>
<evidence type="ECO:0000259" key="18">
    <source>
        <dbReference type="PROSITE" id="PS50060"/>
    </source>
</evidence>
<evidence type="ECO:0000256" key="11">
    <source>
        <dbReference type="ARBA" id="ARBA00023201"/>
    </source>
</evidence>
<keyword evidence="7" id="KW-0915">Sodium</keyword>
<keyword evidence="9 16" id="KW-0472">Membrane</keyword>
<gene>
    <name evidence="20" type="ORF">CAPTEDRAFT_229395</name>
</gene>
<evidence type="ECO:0000256" key="5">
    <source>
        <dbReference type="ARBA" id="ARBA00022692"/>
    </source>
</evidence>
<dbReference type="Gene3D" id="4.10.400.10">
    <property type="entry name" value="Low-density Lipoprotein Receptor"/>
    <property type="match status" value="1"/>
</dbReference>
<dbReference type="InterPro" id="IPR035914">
    <property type="entry name" value="Sperma_CUB_dom_sf"/>
</dbReference>
<dbReference type="GO" id="GO:0005886">
    <property type="term" value="C:plasma membrane"/>
    <property type="evidence" value="ECO:0007669"/>
    <property type="project" value="TreeGrafter"/>
</dbReference>
<dbReference type="PROSITE" id="PS01209">
    <property type="entry name" value="LDLRA_1"/>
    <property type="match status" value="1"/>
</dbReference>
<dbReference type="PROSITE" id="PS50060">
    <property type="entry name" value="MAM_2"/>
    <property type="match status" value="2"/>
</dbReference>
<keyword evidence="12 14" id="KW-0407">Ion channel</keyword>
<feature type="compositionally biased region" description="Low complexity" evidence="15">
    <location>
        <begin position="1178"/>
        <end position="1193"/>
    </location>
</feature>
<dbReference type="SMART" id="SM00137">
    <property type="entry name" value="MAM"/>
    <property type="match status" value="1"/>
</dbReference>
<reference evidence="22" key="1">
    <citation type="submission" date="2012-12" db="EMBL/GenBank/DDBJ databases">
        <authorList>
            <person name="Hellsten U."/>
            <person name="Grimwood J."/>
            <person name="Chapman J.A."/>
            <person name="Shapiro H."/>
            <person name="Aerts A."/>
            <person name="Otillar R.P."/>
            <person name="Terry A.Y."/>
            <person name="Boore J.L."/>
            <person name="Simakov O."/>
            <person name="Marletaz F."/>
            <person name="Cho S.-J."/>
            <person name="Edsinger-Gonzales E."/>
            <person name="Havlak P."/>
            <person name="Kuo D.-H."/>
            <person name="Larsson T."/>
            <person name="Lv J."/>
            <person name="Arendt D."/>
            <person name="Savage R."/>
            <person name="Osoegawa K."/>
            <person name="de Jong P."/>
            <person name="Lindberg D.R."/>
            <person name="Seaver E.C."/>
            <person name="Weisblat D.A."/>
            <person name="Putnam N.H."/>
            <person name="Grigoriev I.V."/>
            <person name="Rokhsar D.S."/>
        </authorList>
    </citation>
    <scope>NUCLEOTIDE SEQUENCE</scope>
    <source>
        <strain evidence="22">I ESC-2004</strain>
    </source>
</reference>
<comment type="subcellular location">
    <subcellularLocation>
        <location evidence="1">Membrane</location>
        <topology evidence="1">Multi-pass membrane protein</topology>
    </subcellularLocation>
</comment>
<keyword evidence="4 13" id="KW-0420">Kringle</keyword>
<comment type="similarity">
    <text evidence="14">Belongs to the amiloride-sensitive sodium channel (TC 1.A.6) family.</text>
</comment>
<dbReference type="PROSITE" id="PS50070">
    <property type="entry name" value="KRINGLE_2"/>
    <property type="match status" value="1"/>
</dbReference>
<keyword evidence="11 14" id="KW-0739">Sodium transport</keyword>
<feature type="disulfide bond" evidence="13">
    <location>
        <begin position="449"/>
        <end position="472"/>
    </location>
</feature>
<evidence type="ECO:0000256" key="16">
    <source>
        <dbReference type="SAM" id="Phobius"/>
    </source>
</evidence>
<dbReference type="PANTHER" id="PTHR11690:SF300">
    <property type="entry name" value="PICKPOCKET PROTEIN 19"/>
    <property type="match status" value="1"/>
</dbReference>
<dbReference type="EMBL" id="KB292092">
    <property type="protein sequence ID" value="ELU18155.1"/>
    <property type="molecule type" value="Genomic_DNA"/>
</dbReference>
<evidence type="ECO:0000259" key="17">
    <source>
        <dbReference type="PROSITE" id="PS01180"/>
    </source>
</evidence>
<dbReference type="SMART" id="SM00130">
    <property type="entry name" value="KR"/>
    <property type="match status" value="1"/>
</dbReference>
<dbReference type="InterPro" id="IPR013320">
    <property type="entry name" value="ConA-like_dom_sf"/>
</dbReference>
<feature type="disulfide bond" evidence="13">
    <location>
        <begin position="422"/>
        <end position="461"/>
    </location>
</feature>
<dbReference type="InterPro" id="IPR036055">
    <property type="entry name" value="LDL_receptor-like_sf"/>
</dbReference>
<evidence type="ECO:0000256" key="6">
    <source>
        <dbReference type="ARBA" id="ARBA00022989"/>
    </source>
</evidence>
<dbReference type="Pfam" id="PF00431">
    <property type="entry name" value="CUB"/>
    <property type="match status" value="1"/>
</dbReference>
<dbReference type="Gene3D" id="2.60.470.10">
    <property type="entry name" value="Acid-sensing ion channels like domains"/>
    <property type="match status" value="1"/>
</dbReference>
<dbReference type="SUPFAM" id="SSF57424">
    <property type="entry name" value="LDL receptor-like module"/>
    <property type="match status" value="1"/>
</dbReference>
<evidence type="ECO:0000313" key="22">
    <source>
        <dbReference type="Proteomes" id="UP000014760"/>
    </source>
</evidence>
<evidence type="ECO:0000256" key="12">
    <source>
        <dbReference type="ARBA" id="ARBA00023303"/>
    </source>
</evidence>
<dbReference type="Gene3D" id="2.40.20.10">
    <property type="entry name" value="Plasminogen Kringle 4"/>
    <property type="match status" value="1"/>
</dbReference>
<dbReference type="EMBL" id="AMQN01003864">
    <property type="status" value="NOT_ANNOTATED_CDS"/>
    <property type="molecule type" value="Genomic_DNA"/>
</dbReference>
<evidence type="ECO:0000313" key="21">
    <source>
        <dbReference type="EnsemblMetazoa" id="CapteP229395"/>
    </source>
</evidence>
<dbReference type="PANTHER" id="PTHR11690">
    <property type="entry name" value="AMILORIDE-SENSITIVE SODIUM CHANNEL-RELATED"/>
    <property type="match status" value="1"/>
</dbReference>
<sequence>MDQWQSHSSLTGGLPRTRVDAITEDPSTVRTDNNPEEEESLWHRFASESSWHGLKQISEERKFTFRKFVWIFVTLLAFVVFWYAIVSKMIEYFKYESQIEITTTYPPQLPFPRVTICNLNAYRMTAIQEEGRFDAVKQATRRLNKMASEENESDCLEFFELRKDYCVVEGRGNFSFVIADTTLEVCQFICNEYLSCAGVFFDYGKRLCTMSSFTADFDGPDGTLSQRKGVDGYRFITLLAAPKVSCSFEQGVDDKECGMTVSSEMTDQFAIVEGLDHTFNTQEGHYLNLQATNLRAGYTARFQTDYVEMDGNCLMLSYYVFNQAILKVILIDEDLREEQIFELDTSHKEKSKWETIYLEFYQSGIYRVIIEATRVEYGISGVGLDDVRLLPCETFAEQKCLITAFGEDYLGTKNTSQSGAKCQPWAESMNYFIAEPQFVQNEDETENFCRNPTKDPFGPWCFINEYGQRESCGISMCACPSGWFGCQASGMCIPGDWTCNGVRDCSDGSDEEDPCGLPDLLIFEIHLNISFEGSDVSFQCSFEDDFICGYTVFETRGTQWKRKKILSSTSPDDLYELELLSTNAMSGDEAFIASPLRNFTENTEVSFQLKFEMEQYDTSSIRVVVQREDGSFSDPITTIEERSTYGYFSYYYLCLPAGQYGLAFIVNIGEAVSTKFSINDVRISGYPCDSSPIDPGNTTSATRVLECDFDGSDTHCPLQTMSSNVYFEWRSIASKNLLQGGLTALSDDGCGIDIYDLEGTIRSIGYPAGYPNNEICNYTIHIPPGATLRLEVEKFAVEDSIDCTYDYLQIRNNTGQLFKLCGEIAAGTAYEILGEHIHFTFSSDFSITDIGFSIKYTTDDLDNNENYAQALSFGGSDDTGSAISKLILGPLLIDSKACLHFELFSVEQLEVAQVGNLDRNAESKSLLKVPDIGLGVAWHTFFIDIERLASGKDSLVFKVEMPYPKNVYCTALDAINLTNGSCPLSSVASDTFGCNFNASDQCGYRDTSLVALRWTREYFDGIFSMSAHLDRTVQKSTILTSPLVEVTQQSCLVVSHEVDDFDSVLFIKKMASNETEKNAKILTSLSNLDLSNTKSFNVQLEPGTYRLLFVLTSGISFIRISNIEQVVTNCTSSGTSGEVFADYYYYGYDYENYGDGSGSGYDLGSSYNSSSGSEYGSEYDSGYGSSSDSGSSSQPNEKRSKPLAETEIFEDLMQMQSGRSLYDFKRDVAHIIPNTILTCEYAGVDCFDLFNFTETDMGMCYLFNGNVSEIVKAKRSGSKEGLRLTLNVEAYENMEGLSDDSGIKVLLDHQDDAQQMQDKAFGARPGAHSLVAMHYTTGKYLTPKYGSCGKTPWKFHSKDTKYTHARCMRECEVKNMLSSCGCIDSYMKGDYTGPMNECDLATYLNCSIPVYENGDELSNCSVCLSACQSTDFEFDLSSVSLAYTAFSSLNDQTKGDIQSNYMEVMSLQQRLQTTKFLGLLGKIQSLLQAIDDYEFHAKFYFLDSKTSLMKQSDLTIEEFKALARNDSSAMYGNISSLTMAYQEFLGPYVDTIVLETEQISQHFSSGFSLLQVAKSRANSDQPLQPEAEPVWQDTWERFIRPILKEFESGYRSLGNLIKLIEIDALDRLVEIGDSGHFKSLDGSEQLLPQFLTSPRLEVNSCQNLYDDRYASIIEPFLFFEALLDRFYSIQHPNQTNIDINDVELETEDEFNATVSYMIEEYFSLKEKLVTLNVMADKIKTCVTKYSSSLNLFRDRVSNIKLSDVSLSSILQEDEQLFLIRESRLKVSALKDDLASNKKSVFDLNSQFQTISVDIDEARSTLYNTIQQQLISTQQSISADLEAEIGSLYSQSVEDSILLTSFLPGISDLFNEQVRAAGIWREPYPDLAGSSLLGYQLSVEGGRAVVGRAVDVFWNNAGGKTKLTNIVKQLFDSLTDEVTNVMNDMNLIGMDIKAQVAQLKDSLAPFTENESLIDEEFAQQNLLAIDIYFKDMSYQKTEQKVSYSLLSFFSDFGGYAGLLLGASVISLVELLDWLFYHWLHMQEGFCSTNKTKNSLKMSNHEKKSRSKKARRGPRAYPADRPSYLNNAYSPAREHFNSLNRSPELFRMSRVNGSMRPFTYEPTYGQPSD</sequence>
<organism evidence="20">
    <name type="scientific">Capitella teleta</name>
    <name type="common">Polychaete worm</name>
    <dbReference type="NCBI Taxonomy" id="283909"/>
    <lineage>
        <taxon>Eukaryota</taxon>
        <taxon>Metazoa</taxon>
        <taxon>Spiralia</taxon>
        <taxon>Lophotrochozoa</taxon>
        <taxon>Annelida</taxon>
        <taxon>Polychaeta</taxon>
        <taxon>Sedentaria</taxon>
        <taxon>Scolecida</taxon>
        <taxon>Capitellidae</taxon>
        <taxon>Capitella</taxon>
    </lineage>
</organism>